<dbReference type="Gene3D" id="2.102.10.10">
    <property type="entry name" value="Rieske [2Fe-2S] iron-sulphur domain"/>
    <property type="match status" value="1"/>
</dbReference>
<organism evidence="7 8">
    <name type="scientific">Zhengella mangrovi</name>
    <dbReference type="NCBI Taxonomy" id="1982044"/>
    <lineage>
        <taxon>Bacteria</taxon>
        <taxon>Pseudomonadati</taxon>
        <taxon>Pseudomonadota</taxon>
        <taxon>Alphaproteobacteria</taxon>
        <taxon>Hyphomicrobiales</taxon>
        <taxon>Notoacmeibacteraceae</taxon>
        <taxon>Zhengella</taxon>
    </lineage>
</organism>
<name>A0A2G1QKA4_9HYPH</name>
<dbReference type="GO" id="GO:0016491">
    <property type="term" value="F:oxidoreductase activity"/>
    <property type="evidence" value="ECO:0007669"/>
    <property type="project" value="UniProtKB-KW"/>
</dbReference>
<dbReference type="GO" id="GO:0005506">
    <property type="term" value="F:iron ion binding"/>
    <property type="evidence" value="ECO:0007669"/>
    <property type="project" value="InterPro"/>
</dbReference>
<keyword evidence="5" id="KW-0411">Iron-sulfur</keyword>
<keyword evidence="8" id="KW-1185">Reference proteome</keyword>
<dbReference type="InterPro" id="IPR045623">
    <property type="entry name" value="LigXa_C"/>
</dbReference>
<dbReference type="SUPFAM" id="SSF55961">
    <property type="entry name" value="Bet v1-like"/>
    <property type="match status" value="1"/>
</dbReference>
<dbReference type="Pfam" id="PF00355">
    <property type="entry name" value="Rieske"/>
    <property type="match status" value="1"/>
</dbReference>
<protein>
    <submittedName>
        <fullName evidence="7">(2Fe-2S)-binding protein</fullName>
    </submittedName>
</protein>
<comment type="caution">
    <text evidence="7">The sequence shown here is derived from an EMBL/GenBank/DDBJ whole genome shotgun (WGS) entry which is preliminary data.</text>
</comment>
<evidence type="ECO:0000313" key="7">
    <source>
        <dbReference type="EMBL" id="PHP65965.1"/>
    </source>
</evidence>
<keyword evidence="2" id="KW-0479">Metal-binding</keyword>
<evidence type="ECO:0000259" key="6">
    <source>
        <dbReference type="PROSITE" id="PS51296"/>
    </source>
</evidence>
<feature type="domain" description="Rieske" evidence="6">
    <location>
        <begin position="27"/>
        <end position="134"/>
    </location>
</feature>
<accession>A0A2G1QKA4</accession>
<dbReference type="SUPFAM" id="SSF50022">
    <property type="entry name" value="ISP domain"/>
    <property type="match status" value="1"/>
</dbReference>
<dbReference type="OrthoDB" id="9800776at2"/>
<proteinExistence type="predicted"/>
<dbReference type="CDD" id="cd03479">
    <property type="entry name" value="Rieske_RO_Alpha_PhDO_like"/>
    <property type="match status" value="1"/>
</dbReference>
<keyword evidence="3" id="KW-0560">Oxidoreductase</keyword>
<dbReference type="PANTHER" id="PTHR21266:SF59">
    <property type="entry name" value="BLR4922 PROTEIN"/>
    <property type="match status" value="1"/>
</dbReference>
<evidence type="ECO:0000313" key="8">
    <source>
        <dbReference type="Proteomes" id="UP000221168"/>
    </source>
</evidence>
<dbReference type="AlphaFoldDB" id="A0A2G1QKA4"/>
<sequence>MLTQEENAILTEVGPDKPMGKLMRQHWTPVCLIEEVAEPDGTPLLVEVLGERYVAFRNSDGKLGLLDELCPHRRASLVLGRNEECGLRCLYHGWKFDVDGNVVAMSSEPEGSPLMNKVKHRSYPVKEWGGFVWAWFGEKDAAPDFDPPAFAPAEDTPVSILKIRIPCNWAQIHEGQIDSAHSSSLHSSDMVPARVERASADDKSWYRPSTDKSPRMQTQTTSYGFHYAAIRKPIKNAATHNYLRITEFIAPYYSLIPPNNMYNVASVIVPIDDVTTAFHFIAWGTDEVPSTEEWRKFAHARKGIDLNDRWEPVRTLENNFLQDRQAMKLGNFTGIKGIPNQDIAMWVTQGPIADRSADILGASDLAIVEFRRLMVDAARKVAEGGAAIGTEEPRVRQGTIASREGVYPKDVDWRTLGDNKDAVAAE</sequence>
<dbReference type="InterPro" id="IPR050584">
    <property type="entry name" value="Cholesterol_7-desaturase"/>
</dbReference>
<keyword evidence="4" id="KW-0408">Iron</keyword>
<evidence type="ECO:0000256" key="1">
    <source>
        <dbReference type="ARBA" id="ARBA00022714"/>
    </source>
</evidence>
<dbReference type="PROSITE" id="PS51296">
    <property type="entry name" value="RIESKE"/>
    <property type="match status" value="1"/>
</dbReference>
<dbReference type="Pfam" id="PF19301">
    <property type="entry name" value="LigXa_C"/>
    <property type="match status" value="1"/>
</dbReference>
<dbReference type="PROSITE" id="PS00570">
    <property type="entry name" value="RING_HYDROXYL_ALPHA"/>
    <property type="match status" value="1"/>
</dbReference>
<dbReference type="InterPro" id="IPR036922">
    <property type="entry name" value="Rieske_2Fe-2S_sf"/>
</dbReference>
<dbReference type="PANTHER" id="PTHR21266">
    <property type="entry name" value="IRON-SULFUR DOMAIN CONTAINING PROTEIN"/>
    <property type="match status" value="1"/>
</dbReference>
<dbReference type="EMBL" id="PDVP01000011">
    <property type="protein sequence ID" value="PHP65965.1"/>
    <property type="molecule type" value="Genomic_DNA"/>
</dbReference>
<evidence type="ECO:0000256" key="2">
    <source>
        <dbReference type="ARBA" id="ARBA00022723"/>
    </source>
</evidence>
<evidence type="ECO:0000256" key="5">
    <source>
        <dbReference type="ARBA" id="ARBA00023014"/>
    </source>
</evidence>
<dbReference type="GO" id="GO:0051537">
    <property type="term" value="F:2 iron, 2 sulfur cluster binding"/>
    <property type="evidence" value="ECO:0007669"/>
    <property type="project" value="UniProtKB-KW"/>
</dbReference>
<dbReference type="InterPro" id="IPR017941">
    <property type="entry name" value="Rieske_2Fe-2S"/>
</dbReference>
<reference evidence="7 8" key="1">
    <citation type="submission" date="2017-10" db="EMBL/GenBank/DDBJ databases">
        <title>Sedimentibacterium mangrovi gen. nov., sp. nov., a novel member of family Phyllobacteriacea isolated from mangrove sediment.</title>
        <authorList>
            <person name="Liao H."/>
            <person name="Tian Y."/>
        </authorList>
    </citation>
    <scope>NUCLEOTIDE SEQUENCE [LARGE SCALE GENOMIC DNA]</scope>
    <source>
        <strain evidence="7 8">X9-2-2</strain>
    </source>
</reference>
<dbReference type="RefSeq" id="WP_099307516.1">
    <property type="nucleotide sequence ID" value="NZ_PDVP01000011.1"/>
</dbReference>
<gene>
    <name evidence="7" type="ORF">CSC94_16750</name>
</gene>
<evidence type="ECO:0000256" key="4">
    <source>
        <dbReference type="ARBA" id="ARBA00023004"/>
    </source>
</evidence>
<evidence type="ECO:0000256" key="3">
    <source>
        <dbReference type="ARBA" id="ARBA00023002"/>
    </source>
</evidence>
<dbReference type="Proteomes" id="UP000221168">
    <property type="component" value="Unassembled WGS sequence"/>
</dbReference>
<keyword evidence="1" id="KW-0001">2Fe-2S</keyword>
<dbReference type="InterPro" id="IPR015881">
    <property type="entry name" value="ARHD_Rieske_2Fe_2S"/>
</dbReference>